<organism evidence="1 2">
    <name type="scientific">Mythimna loreyi</name>
    <dbReference type="NCBI Taxonomy" id="667449"/>
    <lineage>
        <taxon>Eukaryota</taxon>
        <taxon>Metazoa</taxon>
        <taxon>Ecdysozoa</taxon>
        <taxon>Arthropoda</taxon>
        <taxon>Hexapoda</taxon>
        <taxon>Insecta</taxon>
        <taxon>Pterygota</taxon>
        <taxon>Neoptera</taxon>
        <taxon>Endopterygota</taxon>
        <taxon>Lepidoptera</taxon>
        <taxon>Glossata</taxon>
        <taxon>Ditrysia</taxon>
        <taxon>Noctuoidea</taxon>
        <taxon>Noctuidae</taxon>
        <taxon>Noctuinae</taxon>
        <taxon>Hadenini</taxon>
        <taxon>Mythimna</taxon>
    </lineage>
</organism>
<accession>A0ACC2R9T8</accession>
<comment type="caution">
    <text evidence="1">The sequence shown here is derived from an EMBL/GenBank/DDBJ whole genome shotgun (WGS) entry which is preliminary data.</text>
</comment>
<sequence length="88" mass="10074">MNIKISGALRRIYSVCFRGSQNSSQKCQSPKVPTKTYPNQDTIKLAIVRITPNLKMLSFRVSKNYLLFSFARPGTDLLEFNELCNEEL</sequence>
<keyword evidence="2" id="KW-1185">Reference proteome</keyword>
<gene>
    <name evidence="1" type="ORF">PYW08_006682</name>
</gene>
<name>A0ACC2R9T8_9NEOP</name>
<evidence type="ECO:0000313" key="2">
    <source>
        <dbReference type="Proteomes" id="UP001231649"/>
    </source>
</evidence>
<evidence type="ECO:0000313" key="1">
    <source>
        <dbReference type="EMBL" id="KAJ8736026.1"/>
    </source>
</evidence>
<reference evidence="1" key="1">
    <citation type="submission" date="2023-03" db="EMBL/GenBank/DDBJ databases">
        <title>Chromosome-level genomes of two armyworms, Mythimna separata and Mythimna loreyi, provide insights into the biosynthesis and reception of sex pheromones.</title>
        <authorList>
            <person name="Zhao H."/>
        </authorList>
    </citation>
    <scope>NUCLEOTIDE SEQUENCE</scope>
    <source>
        <strain evidence="1">BeijingLab</strain>
    </source>
</reference>
<proteinExistence type="predicted"/>
<dbReference type="EMBL" id="CM056778">
    <property type="protein sequence ID" value="KAJ8736026.1"/>
    <property type="molecule type" value="Genomic_DNA"/>
</dbReference>
<protein>
    <submittedName>
        <fullName evidence="1">Uncharacterized protein</fullName>
    </submittedName>
</protein>
<dbReference type="Proteomes" id="UP001231649">
    <property type="component" value="Chromosome 2"/>
</dbReference>